<dbReference type="SUPFAM" id="SSF52743">
    <property type="entry name" value="Subtilisin-like"/>
    <property type="match status" value="1"/>
</dbReference>
<feature type="domain" description="Peptidase S53" evidence="2">
    <location>
        <begin position="45"/>
        <end position="409"/>
    </location>
</feature>
<dbReference type="Proteomes" id="UP001317532">
    <property type="component" value="Chromosome"/>
</dbReference>
<gene>
    <name evidence="3" type="ORF">WPS_21110</name>
</gene>
<evidence type="ECO:0000256" key="1">
    <source>
        <dbReference type="SAM" id="MobiDB-lite"/>
    </source>
</evidence>
<organism evidence="3 4">
    <name type="scientific">Vulcanimicrobium alpinum</name>
    <dbReference type="NCBI Taxonomy" id="3016050"/>
    <lineage>
        <taxon>Bacteria</taxon>
        <taxon>Bacillati</taxon>
        <taxon>Vulcanimicrobiota</taxon>
        <taxon>Vulcanimicrobiia</taxon>
        <taxon>Vulcanimicrobiales</taxon>
        <taxon>Vulcanimicrobiaceae</taxon>
        <taxon>Vulcanimicrobium</taxon>
    </lineage>
</organism>
<dbReference type="Gene3D" id="3.40.50.200">
    <property type="entry name" value="Peptidase S8/S53 domain"/>
    <property type="match status" value="1"/>
</dbReference>
<dbReference type="GO" id="GO:0004252">
    <property type="term" value="F:serine-type endopeptidase activity"/>
    <property type="evidence" value="ECO:0007669"/>
    <property type="project" value="InterPro"/>
</dbReference>
<feature type="compositionally biased region" description="Basic residues" evidence="1">
    <location>
        <begin position="299"/>
        <end position="312"/>
    </location>
</feature>
<dbReference type="RefSeq" id="WP_317994477.1">
    <property type="nucleotide sequence ID" value="NZ_AP025523.1"/>
</dbReference>
<dbReference type="EMBL" id="AP025523">
    <property type="protein sequence ID" value="BDE06835.1"/>
    <property type="molecule type" value="Genomic_DNA"/>
</dbReference>
<accession>A0AAN1XXP7</accession>
<feature type="compositionally biased region" description="Low complexity" evidence="1">
    <location>
        <begin position="355"/>
        <end position="386"/>
    </location>
</feature>
<dbReference type="InterPro" id="IPR050819">
    <property type="entry name" value="Tripeptidyl-peptidase_I"/>
</dbReference>
<dbReference type="PANTHER" id="PTHR14218:SF15">
    <property type="entry name" value="TRIPEPTIDYL-PEPTIDASE 1"/>
    <property type="match status" value="1"/>
</dbReference>
<proteinExistence type="predicted"/>
<dbReference type="InterPro" id="IPR036852">
    <property type="entry name" value="Peptidase_S8/S53_dom_sf"/>
</dbReference>
<feature type="compositionally biased region" description="Basic and acidic residues" evidence="1">
    <location>
        <begin position="388"/>
        <end position="401"/>
    </location>
</feature>
<reference evidence="3 4" key="1">
    <citation type="journal article" date="2022" name="ISME Commun">
        <title>Vulcanimicrobium alpinus gen. nov. sp. nov., the first cultivated representative of the candidate phylum 'Eremiobacterota', is a metabolically versatile aerobic anoxygenic phototroph.</title>
        <authorList>
            <person name="Yabe S."/>
            <person name="Muto K."/>
            <person name="Abe K."/>
            <person name="Yokota A."/>
            <person name="Staudigel H."/>
            <person name="Tebo B.M."/>
        </authorList>
    </citation>
    <scope>NUCLEOTIDE SEQUENCE [LARGE SCALE GENOMIC DNA]</scope>
    <source>
        <strain evidence="3 4">WC8-2</strain>
    </source>
</reference>
<dbReference type="PROSITE" id="PS51695">
    <property type="entry name" value="SEDOLISIN"/>
    <property type="match status" value="1"/>
</dbReference>
<name>A0AAN1XXP7_UNVUL</name>
<sequence>MSRADSAFSYFADPHLTALPSVAVKTPATFPYTPSQCVALIGLACYTPQEIRRAYNVPANLTGAGRTIVIVDAYGSPTIDADLKLFDRYFGLPDPPSFSVVYPGGAPVYNPLQHHNEEGWAGETTLDVEWAHAVEPGANIVLVVAANNGGDVLKNAVRYAVDHHLGDVISQSFGSPEANIAGGGNNLLVQQADLAFRAAKAANISVVAAAGDWGATNHGITKAPAGVNALFPASDPLVTGVGGTAIFAADDGTYGSESGGTTTTPARSAASTDTCVRERRRAQRDLPGARVPGVSGQHATHRCGRRLQRVRVHHDPRDRIVPGPAGVLLDRRHQRGRAAVGPASSPWRRRRRAVRSAISTRSSTRSPRPSFTTSRKATTPTSGRTSRPSRDSTSRPAEGRRTSPPWQTA</sequence>
<dbReference type="AlphaFoldDB" id="A0AAN1XXP7"/>
<evidence type="ECO:0000259" key="2">
    <source>
        <dbReference type="PROSITE" id="PS51695"/>
    </source>
</evidence>
<dbReference type="KEGG" id="vab:WPS_21110"/>
<evidence type="ECO:0000313" key="3">
    <source>
        <dbReference type="EMBL" id="BDE06835.1"/>
    </source>
</evidence>
<keyword evidence="4" id="KW-1185">Reference proteome</keyword>
<evidence type="ECO:0000313" key="4">
    <source>
        <dbReference type="Proteomes" id="UP001317532"/>
    </source>
</evidence>
<dbReference type="GO" id="GO:0006508">
    <property type="term" value="P:proteolysis"/>
    <property type="evidence" value="ECO:0007669"/>
    <property type="project" value="InterPro"/>
</dbReference>
<protein>
    <recommendedName>
        <fullName evidence="2">Peptidase S53 domain-containing protein</fullName>
    </recommendedName>
</protein>
<dbReference type="InterPro" id="IPR030400">
    <property type="entry name" value="Sedolisin_dom"/>
</dbReference>
<dbReference type="GO" id="GO:0008240">
    <property type="term" value="F:tripeptidyl-peptidase activity"/>
    <property type="evidence" value="ECO:0007669"/>
    <property type="project" value="TreeGrafter"/>
</dbReference>
<feature type="region of interest" description="Disordered" evidence="1">
    <location>
        <begin position="282"/>
        <end position="409"/>
    </location>
</feature>
<dbReference type="PANTHER" id="PTHR14218">
    <property type="entry name" value="PROTEASE S8 TRIPEPTIDYL PEPTIDASE I CLN2"/>
    <property type="match status" value="1"/>
</dbReference>